<evidence type="ECO:0000313" key="13">
    <source>
        <dbReference type="EMBL" id="NXH13759.1"/>
    </source>
</evidence>
<evidence type="ECO:0000256" key="11">
    <source>
        <dbReference type="ARBA" id="ARBA00038348"/>
    </source>
</evidence>
<feature type="non-terminal residue" evidence="13">
    <location>
        <position position="1"/>
    </location>
</feature>
<evidence type="ECO:0000256" key="12">
    <source>
        <dbReference type="SAM" id="Phobius"/>
    </source>
</evidence>
<sequence>ADNEMLSSLPLQMALYFNVYYFPLWWLVTVVMLHLKYPTLSDYYKFILVTILILASLLEVIRLYLGYLGNLQEKVPELAGCWLLSLLLQLPIILFLLFNDNLKNQPVEQAVHAIFTLFLTFQIIAAFLTLRRMVNKLTAHFHLLQFDQLQEHPLPGFSSLGKEERGVAMAGRGP</sequence>
<protein>
    <submittedName>
        <fullName evidence="13">TMM17 protein</fullName>
    </submittedName>
</protein>
<evidence type="ECO:0000256" key="9">
    <source>
        <dbReference type="ARBA" id="ARBA00023273"/>
    </source>
</evidence>
<comment type="function">
    <text evidence="10">Transmembrane component of the tectonic-like complex, a complex localized at the transition zone of primary cilia and acting as a barrier that prevents diffusion of transmembrane proteins between the cilia and plasma membranes. Required for ciliogenesis and sonic hedgehog/SHH signaling.</text>
</comment>
<keyword evidence="5" id="KW-0970">Cilium biogenesis/degradation</keyword>
<keyword evidence="14" id="KW-1185">Reference proteome</keyword>
<feature type="transmembrane region" description="Helical" evidence="12">
    <location>
        <begin position="15"/>
        <end position="37"/>
    </location>
</feature>
<dbReference type="Pfam" id="PF09799">
    <property type="entry name" value="Transmemb_17"/>
    <property type="match status" value="1"/>
</dbReference>
<keyword evidence="9" id="KW-0966">Cell projection</keyword>
<dbReference type="PANTHER" id="PTHR13531">
    <property type="entry name" value="GEO07735P1-RELATED-RELATED"/>
    <property type="match status" value="1"/>
</dbReference>
<evidence type="ECO:0000256" key="5">
    <source>
        <dbReference type="ARBA" id="ARBA00022794"/>
    </source>
</evidence>
<feature type="transmembrane region" description="Helical" evidence="12">
    <location>
        <begin position="77"/>
        <end position="98"/>
    </location>
</feature>
<dbReference type="PANTHER" id="PTHR13531:SF14">
    <property type="entry name" value="TRANSMEMBRANE PROTEIN 17"/>
    <property type="match status" value="1"/>
</dbReference>
<dbReference type="OrthoDB" id="311720at2759"/>
<reference evidence="13 14" key="1">
    <citation type="submission" date="2019-09" db="EMBL/GenBank/DDBJ databases">
        <title>Bird 10,000 Genomes (B10K) Project - Family phase.</title>
        <authorList>
            <person name="Zhang G."/>
        </authorList>
    </citation>
    <scope>NUCLEOTIDE SEQUENCE [LARGE SCALE GENOMIC DNA]</scope>
    <source>
        <strain evidence="13">B10K-DU-001-16</strain>
        <tissue evidence="13">Muscle</tissue>
    </source>
</reference>
<feature type="non-terminal residue" evidence="13">
    <location>
        <position position="174"/>
    </location>
</feature>
<keyword evidence="8 12" id="KW-0472">Membrane</keyword>
<dbReference type="AlphaFoldDB" id="A0A7K9HIS3"/>
<dbReference type="GO" id="GO:0035869">
    <property type="term" value="C:ciliary transition zone"/>
    <property type="evidence" value="ECO:0007669"/>
    <property type="project" value="TreeGrafter"/>
</dbReference>
<feature type="transmembrane region" description="Helical" evidence="12">
    <location>
        <begin position="43"/>
        <end position="65"/>
    </location>
</feature>
<comment type="caution">
    <text evidence="13">The sequence shown here is derived from an EMBL/GenBank/DDBJ whole genome shotgun (WGS) entry which is preliminary data.</text>
</comment>
<evidence type="ECO:0000313" key="14">
    <source>
        <dbReference type="Proteomes" id="UP000534107"/>
    </source>
</evidence>
<evidence type="ECO:0000256" key="10">
    <source>
        <dbReference type="ARBA" id="ARBA00024803"/>
    </source>
</evidence>
<evidence type="ECO:0000256" key="4">
    <source>
        <dbReference type="ARBA" id="ARBA00022692"/>
    </source>
</evidence>
<comment type="similarity">
    <text evidence="11">Belongs to the TMEM17 family.</text>
</comment>
<evidence type="ECO:0000256" key="6">
    <source>
        <dbReference type="ARBA" id="ARBA00022989"/>
    </source>
</evidence>
<feature type="transmembrane region" description="Helical" evidence="12">
    <location>
        <begin position="110"/>
        <end position="130"/>
    </location>
</feature>
<evidence type="ECO:0000256" key="8">
    <source>
        <dbReference type="ARBA" id="ARBA00023136"/>
    </source>
</evidence>
<keyword evidence="7" id="KW-0969">Cilium</keyword>
<dbReference type="Proteomes" id="UP000534107">
    <property type="component" value="Unassembled WGS sequence"/>
</dbReference>
<comment type="subcellular location">
    <subcellularLocation>
        <location evidence="1">Cell projection</location>
        <location evidence="1">Cilium membrane</location>
        <topology evidence="1">Multi-pass membrane protein</topology>
    </subcellularLocation>
</comment>
<comment type="subunit">
    <text evidence="2">Part of the tectonic-like complex (also named B9 complex).</text>
</comment>
<evidence type="ECO:0000256" key="1">
    <source>
        <dbReference type="ARBA" id="ARBA00004272"/>
    </source>
</evidence>
<name>A0A7K9HIS3_9PICI</name>
<dbReference type="InterPro" id="IPR019184">
    <property type="entry name" value="Uncharacterised_TM-17"/>
</dbReference>
<proteinExistence type="inferred from homology"/>
<dbReference type="GO" id="GO:1905515">
    <property type="term" value="P:non-motile cilium assembly"/>
    <property type="evidence" value="ECO:0007669"/>
    <property type="project" value="TreeGrafter"/>
</dbReference>
<evidence type="ECO:0000256" key="7">
    <source>
        <dbReference type="ARBA" id="ARBA00023069"/>
    </source>
</evidence>
<keyword evidence="3" id="KW-1003">Cell membrane</keyword>
<gene>
    <name evidence="13" type="primary">Tmem17_1</name>
    <name evidence="13" type="ORF">BUCCAP_R13659</name>
</gene>
<organism evidence="13 14">
    <name type="scientific">Bucco capensis</name>
    <name type="common">collared puffbird</name>
    <dbReference type="NCBI Taxonomy" id="135168"/>
    <lineage>
        <taxon>Eukaryota</taxon>
        <taxon>Metazoa</taxon>
        <taxon>Chordata</taxon>
        <taxon>Craniata</taxon>
        <taxon>Vertebrata</taxon>
        <taxon>Euteleostomi</taxon>
        <taxon>Archelosauria</taxon>
        <taxon>Archosauria</taxon>
        <taxon>Dinosauria</taxon>
        <taxon>Saurischia</taxon>
        <taxon>Theropoda</taxon>
        <taxon>Coelurosauria</taxon>
        <taxon>Aves</taxon>
        <taxon>Neognathae</taxon>
        <taxon>Neoaves</taxon>
        <taxon>Telluraves</taxon>
        <taxon>Coraciimorphae</taxon>
        <taxon>Piciformes</taxon>
        <taxon>Bucconidae</taxon>
        <taxon>Bucco</taxon>
    </lineage>
</organism>
<evidence type="ECO:0000256" key="3">
    <source>
        <dbReference type="ARBA" id="ARBA00022475"/>
    </source>
</evidence>
<evidence type="ECO:0000256" key="2">
    <source>
        <dbReference type="ARBA" id="ARBA00011495"/>
    </source>
</evidence>
<dbReference type="GO" id="GO:0060170">
    <property type="term" value="C:ciliary membrane"/>
    <property type="evidence" value="ECO:0007669"/>
    <property type="project" value="UniProtKB-SubCell"/>
</dbReference>
<keyword evidence="4 12" id="KW-0812">Transmembrane</keyword>
<dbReference type="EMBL" id="VWZO01007545">
    <property type="protein sequence ID" value="NXH13759.1"/>
    <property type="molecule type" value="Genomic_DNA"/>
</dbReference>
<accession>A0A7K9HIS3</accession>
<keyword evidence="6 12" id="KW-1133">Transmembrane helix</keyword>